<dbReference type="SUPFAM" id="SSF55298">
    <property type="entry name" value="YjgF-like"/>
    <property type="match status" value="2"/>
</dbReference>
<dbReference type="Gene3D" id="3.30.1330.40">
    <property type="entry name" value="RutC-like"/>
    <property type="match status" value="2"/>
</dbReference>
<dbReference type="EMBL" id="CP119877">
    <property type="protein sequence ID" value="WFD33191.1"/>
    <property type="molecule type" value="Genomic_DNA"/>
</dbReference>
<dbReference type="Proteomes" id="UP001219933">
    <property type="component" value="Chromosome 1"/>
</dbReference>
<dbReference type="SUPFAM" id="SSF52402">
    <property type="entry name" value="Adenine nucleotide alpha hydrolases-like"/>
    <property type="match status" value="1"/>
</dbReference>
<evidence type="ECO:0000256" key="9">
    <source>
        <dbReference type="ARBA" id="ARBA00048108"/>
    </source>
</evidence>
<dbReference type="GO" id="GO:0005524">
    <property type="term" value="F:ATP binding"/>
    <property type="evidence" value="ECO:0007669"/>
    <property type="project" value="UniProtKB-KW"/>
</dbReference>
<accession>A0AAF0EQX4</accession>
<dbReference type="EC" id="6.3.1.14" evidence="2"/>
<dbReference type="FunFam" id="3.90.1490.10:FF:000001">
    <property type="entry name" value="Diphthine--ammonia ligase"/>
    <property type="match status" value="1"/>
</dbReference>
<evidence type="ECO:0000313" key="12">
    <source>
        <dbReference type="Proteomes" id="UP001219933"/>
    </source>
</evidence>
<dbReference type="Gene3D" id="3.90.1490.10">
    <property type="entry name" value="putative n-type atp pyrophosphatase, domain 2"/>
    <property type="match status" value="1"/>
</dbReference>
<keyword evidence="6" id="KW-0067">ATP-binding</keyword>
<comment type="catalytic activity">
    <reaction evidence="9">
        <text>diphthine-[translation elongation factor 2] + NH4(+) + ATP = diphthamide-[translation elongation factor 2] + AMP + diphosphate + H(+)</text>
        <dbReference type="Rhea" id="RHEA:19753"/>
        <dbReference type="Rhea" id="RHEA-COMP:10172"/>
        <dbReference type="Rhea" id="RHEA-COMP:10174"/>
        <dbReference type="ChEBI" id="CHEBI:15378"/>
        <dbReference type="ChEBI" id="CHEBI:16692"/>
        <dbReference type="ChEBI" id="CHEBI:28938"/>
        <dbReference type="ChEBI" id="CHEBI:30616"/>
        <dbReference type="ChEBI" id="CHEBI:33019"/>
        <dbReference type="ChEBI" id="CHEBI:82696"/>
        <dbReference type="ChEBI" id="CHEBI:456215"/>
        <dbReference type="EC" id="6.3.1.14"/>
    </reaction>
</comment>
<dbReference type="InterPro" id="IPR030662">
    <property type="entry name" value="DPH6/MJ0570"/>
</dbReference>
<dbReference type="PANTHER" id="PTHR12196:SF2">
    <property type="entry name" value="DIPHTHINE--AMMONIA LIGASE"/>
    <property type="match status" value="1"/>
</dbReference>
<reference evidence="11" key="1">
    <citation type="submission" date="2023-03" db="EMBL/GenBank/DDBJ databases">
        <title>Mating type loci evolution in Malassezia.</title>
        <authorList>
            <person name="Coelho M.A."/>
        </authorList>
    </citation>
    <scope>NUCLEOTIDE SEQUENCE</scope>
    <source>
        <strain evidence="11">CBS 11721</strain>
    </source>
</reference>
<evidence type="ECO:0000256" key="1">
    <source>
        <dbReference type="ARBA" id="ARBA00005156"/>
    </source>
</evidence>
<evidence type="ECO:0000256" key="4">
    <source>
        <dbReference type="ARBA" id="ARBA00022598"/>
    </source>
</evidence>
<dbReference type="Pfam" id="PF01902">
    <property type="entry name" value="Diphthami_syn_2"/>
    <property type="match status" value="2"/>
</dbReference>
<feature type="domain" description="Diphthamide synthase" evidence="10">
    <location>
        <begin position="1"/>
        <end position="74"/>
    </location>
</feature>
<dbReference type="Pfam" id="PF01042">
    <property type="entry name" value="Ribonuc_L-PSP"/>
    <property type="match status" value="1"/>
</dbReference>
<evidence type="ECO:0000256" key="7">
    <source>
        <dbReference type="ARBA" id="ARBA00029814"/>
    </source>
</evidence>
<evidence type="ECO:0000313" key="11">
    <source>
        <dbReference type="EMBL" id="WFD33191.1"/>
    </source>
</evidence>
<dbReference type="GO" id="GO:0017183">
    <property type="term" value="P:protein histidyl modification to diphthamide"/>
    <property type="evidence" value="ECO:0007669"/>
    <property type="project" value="TreeGrafter"/>
</dbReference>
<keyword evidence="5" id="KW-0547">Nucleotide-binding</keyword>
<dbReference type="NCBIfam" id="TIGR00290">
    <property type="entry name" value="MJ0570_dom"/>
    <property type="match status" value="1"/>
</dbReference>
<evidence type="ECO:0000256" key="5">
    <source>
        <dbReference type="ARBA" id="ARBA00022741"/>
    </source>
</evidence>
<comment type="pathway">
    <text evidence="1">Protein modification; peptidyl-diphthamide biosynthesis.</text>
</comment>
<dbReference type="AlphaFoldDB" id="A0AAF0EQX4"/>
<evidence type="ECO:0000256" key="3">
    <source>
        <dbReference type="ARBA" id="ARBA00018426"/>
    </source>
</evidence>
<feature type="domain" description="Diphthamide synthase" evidence="10">
    <location>
        <begin position="96"/>
        <end position="244"/>
    </location>
</feature>
<organism evidence="11 12">
    <name type="scientific">Malassezia cuniculi</name>
    <dbReference type="NCBI Taxonomy" id="948313"/>
    <lineage>
        <taxon>Eukaryota</taxon>
        <taxon>Fungi</taxon>
        <taxon>Dikarya</taxon>
        <taxon>Basidiomycota</taxon>
        <taxon>Ustilaginomycotina</taxon>
        <taxon>Malasseziomycetes</taxon>
        <taxon>Malasseziales</taxon>
        <taxon>Malasseziaceae</taxon>
        <taxon>Malassezia</taxon>
    </lineage>
</organism>
<dbReference type="InterPro" id="IPR035959">
    <property type="entry name" value="RutC-like_sf"/>
</dbReference>
<name>A0AAF0EQX4_9BASI</name>
<dbReference type="CDD" id="cd06156">
    <property type="entry name" value="eu_AANH_C_2"/>
    <property type="match status" value="1"/>
</dbReference>
<dbReference type="FunFam" id="3.40.50.620:FF:000145">
    <property type="entry name" value="ATP-binding domain containing protein"/>
    <property type="match status" value="1"/>
</dbReference>
<keyword evidence="4 11" id="KW-0436">Ligase</keyword>
<dbReference type="InterPro" id="IPR014729">
    <property type="entry name" value="Rossmann-like_a/b/a_fold"/>
</dbReference>
<keyword evidence="12" id="KW-1185">Reference proteome</keyword>
<dbReference type="InterPro" id="IPR006175">
    <property type="entry name" value="YjgF/YER057c/UK114"/>
</dbReference>
<protein>
    <recommendedName>
        <fullName evidence="3">Diphthine--ammonia ligase</fullName>
        <ecNumber evidence="2">6.3.1.14</ecNumber>
    </recommendedName>
    <alternativeName>
        <fullName evidence="7">Diphthamide synthase</fullName>
    </alternativeName>
    <alternativeName>
        <fullName evidence="8">Diphthamide synthetase</fullName>
    </alternativeName>
</protein>
<gene>
    <name evidence="11" type="ORF">MCUN1_000004</name>
</gene>
<dbReference type="Gene3D" id="3.40.50.620">
    <property type="entry name" value="HUPs"/>
    <property type="match status" value="1"/>
</dbReference>
<dbReference type="CDD" id="cd01994">
    <property type="entry name" value="AANH_PF0828-like"/>
    <property type="match status" value="1"/>
</dbReference>
<dbReference type="InterPro" id="IPR002761">
    <property type="entry name" value="Diphthami_syn_dom"/>
</dbReference>
<evidence type="ECO:0000256" key="8">
    <source>
        <dbReference type="ARBA" id="ARBA00031552"/>
    </source>
</evidence>
<evidence type="ECO:0000256" key="6">
    <source>
        <dbReference type="ARBA" id="ARBA00022840"/>
    </source>
</evidence>
<sequence>MKVVGLLSGGKDSCFNLCHCVRQGHELVALATLAPPSGTDELDSYMYQTVGHDAIHVLADAMRLPLYRATITGSALNIAAEYGARAPGAPVDPNDETEDLFRLLLHVKHMHPDVEAVSVGAILSNYQRVRVEHVALRPELNLVPLAFLWQRNQSSLLAEMVSSGLVAILIKVAGIGLTQRDLGKTLLTLQPKLEHLHDLYDAHVCGEGGEYETLALDAPIFARRVHIRASESVLHSDAAFASVSYLRILDAELLDKHPEDYGDAAIARLVHAPPLLDPLSTAILDAVHTTFSPSVTATSTLVHVSPSPRVHPTAAGLSICGLAAPADGSFADEAAAVFTLLHDTLAQHQLAFHDVSHINVYLASQHDFAALNAVYMRHFGVSPPSRAAVAVPMAGARLMLDASASRAERRALHVQSRSYWAPANIGPYSQAAKSGARTTIAGQIGLVPASMALCTDAVEQTVLALQHARRIVLATREWNYSHAEGYVEAAICWIARDLHTVASDIWGACPQVDEPHPHQHLDDASWRGSDAPLLVVQVQPDGLPRGAVAEWQLTTNSGRTAPNDPDAPYTCPKSARGSCTINNITLTYWTNGTCGAAILTTQTHDAHSAAPPPPAPAAAAAAAHADLIAALRTASHVRQFHAGQQLLEHICSPAALTDVPALAWSLPGAAPSSSGSAVFWLC</sequence>
<evidence type="ECO:0000256" key="2">
    <source>
        <dbReference type="ARBA" id="ARBA00012089"/>
    </source>
</evidence>
<dbReference type="PANTHER" id="PTHR12196">
    <property type="entry name" value="DOMAIN OF UNKNOWN FUNCTION 71 DUF71 -CONTAINING PROTEIN"/>
    <property type="match status" value="1"/>
</dbReference>
<evidence type="ECO:0000259" key="10">
    <source>
        <dbReference type="Pfam" id="PF01902"/>
    </source>
</evidence>
<dbReference type="GO" id="GO:0017178">
    <property type="term" value="F:diphthine-ammonia ligase activity"/>
    <property type="evidence" value="ECO:0007669"/>
    <property type="project" value="UniProtKB-EC"/>
</dbReference>
<proteinExistence type="predicted"/>